<keyword evidence="3" id="KW-0488">Methylation</keyword>
<dbReference type="AlphaFoldDB" id="A0A7E5A189"/>
<evidence type="ECO:0000256" key="6">
    <source>
        <dbReference type="ARBA" id="ARBA00023136"/>
    </source>
</evidence>
<evidence type="ECO:0000256" key="5">
    <source>
        <dbReference type="ARBA" id="ARBA00023134"/>
    </source>
</evidence>
<dbReference type="PANTHER" id="PTHR24070">
    <property type="entry name" value="RAS, DI-RAS, AND RHEB FAMILY MEMBERS OF SMALL GTPASE SUPERFAMILY"/>
    <property type="match status" value="1"/>
</dbReference>
<dbReference type="InterPro" id="IPR020849">
    <property type="entry name" value="Small_GTPase_Ras-type"/>
</dbReference>
<dbReference type="NCBIfam" id="TIGR00231">
    <property type="entry name" value="small_GTP"/>
    <property type="match status" value="1"/>
</dbReference>
<dbReference type="InterPro" id="IPR001806">
    <property type="entry name" value="Small_GTPase"/>
</dbReference>
<dbReference type="GO" id="GO:0005525">
    <property type="term" value="F:GTP binding"/>
    <property type="evidence" value="ECO:0007669"/>
    <property type="project" value="UniProtKB-KW"/>
</dbReference>
<evidence type="ECO:0000256" key="1">
    <source>
        <dbReference type="ARBA" id="ARBA00004342"/>
    </source>
</evidence>
<keyword evidence="8" id="KW-0636">Prenylation</keyword>
<dbReference type="Proteomes" id="UP000492821">
    <property type="component" value="Unassembled WGS sequence"/>
</dbReference>
<evidence type="ECO:0000256" key="2">
    <source>
        <dbReference type="ARBA" id="ARBA00022475"/>
    </source>
</evidence>
<dbReference type="GO" id="GO:0007165">
    <property type="term" value="P:signal transduction"/>
    <property type="evidence" value="ECO:0007669"/>
    <property type="project" value="InterPro"/>
</dbReference>
<accession>A0A7E5A189</accession>
<evidence type="ECO:0000256" key="8">
    <source>
        <dbReference type="ARBA" id="ARBA00023289"/>
    </source>
</evidence>
<dbReference type="GO" id="GO:0005886">
    <property type="term" value="C:plasma membrane"/>
    <property type="evidence" value="ECO:0007669"/>
    <property type="project" value="UniProtKB-SubCell"/>
</dbReference>
<keyword evidence="7" id="KW-0449">Lipoprotein</keyword>
<dbReference type="PRINTS" id="PR00449">
    <property type="entry name" value="RASTRNSFRMNG"/>
</dbReference>
<organism evidence="11 12">
    <name type="scientific">Panagrellus redivivus</name>
    <name type="common">Microworm</name>
    <dbReference type="NCBI Taxonomy" id="6233"/>
    <lineage>
        <taxon>Eukaryota</taxon>
        <taxon>Metazoa</taxon>
        <taxon>Ecdysozoa</taxon>
        <taxon>Nematoda</taxon>
        <taxon>Chromadorea</taxon>
        <taxon>Rhabditida</taxon>
        <taxon>Tylenchina</taxon>
        <taxon>Panagrolaimomorpha</taxon>
        <taxon>Panagrolaimoidea</taxon>
        <taxon>Panagrolaimidae</taxon>
        <taxon>Panagrellus</taxon>
    </lineage>
</organism>
<dbReference type="InterPro" id="IPR027417">
    <property type="entry name" value="P-loop_NTPase"/>
</dbReference>
<evidence type="ECO:0000256" key="4">
    <source>
        <dbReference type="ARBA" id="ARBA00022741"/>
    </source>
</evidence>
<keyword evidence="11" id="KW-1185">Reference proteome</keyword>
<keyword evidence="6" id="KW-0472">Membrane</keyword>
<protein>
    <submittedName>
        <fullName evidence="12">GTP-binding protein Di-Ras2</fullName>
    </submittedName>
</protein>
<evidence type="ECO:0000256" key="9">
    <source>
        <dbReference type="ARBA" id="ARBA00061515"/>
    </source>
</evidence>
<comment type="subcellular location">
    <subcellularLocation>
        <location evidence="1">Cell membrane</location>
        <topology evidence="1">Lipid-anchor</topology>
        <orientation evidence="1">Cytoplasmic side</orientation>
    </subcellularLocation>
</comment>
<evidence type="ECO:0000313" key="11">
    <source>
        <dbReference type="Proteomes" id="UP000492821"/>
    </source>
</evidence>
<feature type="region of interest" description="Disordered" evidence="10">
    <location>
        <begin position="127"/>
        <end position="162"/>
    </location>
</feature>
<dbReference type="PROSITE" id="PS51421">
    <property type="entry name" value="RAS"/>
    <property type="match status" value="1"/>
</dbReference>
<name>A0A7E5A189_PANRE</name>
<sequence length="357" mass="39202">MTAVLTSRHVPLDVSMHFLDLSRVLSSTALDDSHFQVPWDLNLIPLEGLPKASEHSWRERERFTLWEPGSQAFAYSVLLNYLKGIRFMAQSKVKESVSYAARSRSRFGAQDVEKPHFLLASATNGGPAVEAAEPSASTAAQPAPSPSPIPTPTPQPHGKTSTVLDNGDYRVAFFGAGGVGKSSIVLRFVKGTFSDSYVPTIEDTYQQVISSNQKNVCTLEITDTTGSHQFPAMQRLSVSKGHAFVLVYSVTSRQSLEELGPILLMLKEVKGNEIADVPIVLVGNKKDEASRREVPYETGVKLADRWNTGFVETSAKSNENIAELFQTLLSLEKKRQLALTMNEADDKNNAKKKCSIM</sequence>
<dbReference type="PROSITE" id="PS51420">
    <property type="entry name" value="RHO"/>
    <property type="match status" value="1"/>
</dbReference>
<dbReference type="Pfam" id="PF00071">
    <property type="entry name" value="Ras"/>
    <property type="match status" value="1"/>
</dbReference>
<reference evidence="11" key="1">
    <citation type="journal article" date="2013" name="Genetics">
        <title>The draft genome and transcriptome of Panagrellus redivivus are shaped by the harsh demands of a free-living lifestyle.</title>
        <authorList>
            <person name="Srinivasan J."/>
            <person name="Dillman A.R."/>
            <person name="Macchietto M.G."/>
            <person name="Heikkinen L."/>
            <person name="Lakso M."/>
            <person name="Fracchia K.M."/>
            <person name="Antoshechkin I."/>
            <person name="Mortazavi A."/>
            <person name="Wong G."/>
            <person name="Sternberg P.W."/>
        </authorList>
    </citation>
    <scope>NUCLEOTIDE SEQUENCE [LARGE SCALE GENOMIC DNA]</scope>
    <source>
        <strain evidence="11">MT8872</strain>
    </source>
</reference>
<keyword evidence="4" id="KW-0547">Nucleotide-binding</keyword>
<evidence type="ECO:0000313" key="12">
    <source>
        <dbReference type="WBParaSite" id="Pan_g8596.t1"/>
    </source>
</evidence>
<dbReference type="SMART" id="SM00175">
    <property type="entry name" value="RAB"/>
    <property type="match status" value="1"/>
</dbReference>
<feature type="compositionally biased region" description="Pro residues" evidence="10">
    <location>
        <begin position="143"/>
        <end position="155"/>
    </location>
</feature>
<dbReference type="GO" id="GO:0003924">
    <property type="term" value="F:GTPase activity"/>
    <property type="evidence" value="ECO:0007669"/>
    <property type="project" value="InterPro"/>
</dbReference>
<proteinExistence type="inferred from homology"/>
<dbReference type="SMART" id="SM00173">
    <property type="entry name" value="RAS"/>
    <property type="match status" value="1"/>
</dbReference>
<reference evidence="12" key="2">
    <citation type="submission" date="2020-10" db="UniProtKB">
        <authorList>
            <consortium name="WormBaseParasite"/>
        </authorList>
    </citation>
    <scope>IDENTIFICATION</scope>
</reference>
<comment type="similarity">
    <text evidence="9">Belongs to the small GTPase superfamily. Di-Ras family.</text>
</comment>
<keyword evidence="5" id="KW-0342">GTP-binding</keyword>
<dbReference type="WBParaSite" id="Pan_g8596.t1">
    <property type="protein sequence ID" value="Pan_g8596.t1"/>
    <property type="gene ID" value="Pan_g8596"/>
</dbReference>
<dbReference type="FunFam" id="3.40.50.300:FF:000303">
    <property type="entry name" value="GTP-binding protein Di-Ras2"/>
    <property type="match status" value="1"/>
</dbReference>
<evidence type="ECO:0000256" key="10">
    <source>
        <dbReference type="SAM" id="MobiDB-lite"/>
    </source>
</evidence>
<dbReference type="SMART" id="SM00174">
    <property type="entry name" value="RHO"/>
    <property type="match status" value="1"/>
</dbReference>
<evidence type="ECO:0000256" key="7">
    <source>
        <dbReference type="ARBA" id="ARBA00023288"/>
    </source>
</evidence>
<keyword evidence="2" id="KW-1003">Cell membrane</keyword>
<dbReference type="SUPFAM" id="SSF52540">
    <property type="entry name" value="P-loop containing nucleoside triphosphate hydrolases"/>
    <property type="match status" value="1"/>
</dbReference>
<dbReference type="InterPro" id="IPR005225">
    <property type="entry name" value="Small_GTP-bd"/>
</dbReference>
<dbReference type="Gene3D" id="3.40.50.300">
    <property type="entry name" value="P-loop containing nucleotide triphosphate hydrolases"/>
    <property type="match status" value="1"/>
</dbReference>
<feature type="compositionally biased region" description="Low complexity" evidence="10">
    <location>
        <begin position="127"/>
        <end position="142"/>
    </location>
</feature>
<dbReference type="PROSITE" id="PS51419">
    <property type="entry name" value="RAB"/>
    <property type="match status" value="1"/>
</dbReference>
<evidence type="ECO:0000256" key="3">
    <source>
        <dbReference type="ARBA" id="ARBA00022481"/>
    </source>
</evidence>